<reference evidence="2 3" key="1">
    <citation type="journal article" date="2019" name="Mar. Drugs">
        <title>Comparative Genomics and CAZyme Genome Repertoires of Marine Zobellia amurskyensis KMM 3526(T) and Zobellia laminariae KMM 3676(T).</title>
        <authorList>
            <person name="Chernysheva N."/>
            <person name="Bystritskaya E."/>
            <person name="Stenkova A."/>
            <person name="Golovkin I."/>
            <person name="Nedashkovskaya O."/>
            <person name="Isaeva M."/>
        </authorList>
    </citation>
    <scope>NUCLEOTIDE SEQUENCE [LARGE SCALE GENOMIC DNA]</scope>
    <source>
        <strain evidence="2 3">KMM 3526</strain>
    </source>
</reference>
<dbReference type="InterPro" id="IPR036291">
    <property type="entry name" value="NAD(P)-bd_dom_sf"/>
</dbReference>
<dbReference type="PANTHER" id="PTHR43975">
    <property type="entry name" value="ZGC:101858"/>
    <property type="match status" value="1"/>
</dbReference>
<accession>A0A7X3D1X7</accession>
<dbReference type="PANTHER" id="PTHR43975:SF2">
    <property type="entry name" value="EG:BACR7A4.14 PROTEIN-RELATED"/>
    <property type="match status" value="1"/>
</dbReference>
<dbReference type="PRINTS" id="PR00080">
    <property type="entry name" value="SDRFAMILY"/>
</dbReference>
<evidence type="ECO:0000313" key="2">
    <source>
        <dbReference type="EMBL" id="MUH36065.1"/>
    </source>
</evidence>
<dbReference type="PRINTS" id="PR00081">
    <property type="entry name" value="GDHRDH"/>
</dbReference>
<dbReference type="SUPFAM" id="SSF51735">
    <property type="entry name" value="NAD(P)-binding Rossmann-fold domains"/>
    <property type="match status" value="1"/>
</dbReference>
<keyword evidence="3" id="KW-1185">Reference proteome</keyword>
<evidence type="ECO:0000256" key="1">
    <source>
        <dbReference type="ARBA" id="ARBA00006484"/>
    </source>
</evidence>
<dbReference type="FunFam" id="3.40.50.720:FF:000084">
    <property type="entry name" value="Short-chain dehydrogenase reductase"/>
    <property type="match status" value="1"/>
</dbReference>
<dbReference type="CDD" id="cd05233">
    <property type="entry name" value="SDR_c"/>
    <property type="match status" value="1"/>
</dbReference>
<name>A0A7X3D1X7_9FLAO</name>
<dbReference type="InterPro" id="IPR020904">
    <property type="entry name" value="Sc_DH/Rdtase_CS"/>
</dbReference>
<dbReference type="Pfam" id="PF13561">
    <property type="entry name" value="adh_short_C2"/>
    <property type="match status" value="1"/>
</dbReference>
<dbReference type="Proteomes" id="UP000540519">
    <property type="component" value="Unassembled WGS sequence"/>
</dbReference>
<proteinExistence type="inferred from homology"/>
<dbReference type="OrthoDB" id="597477at2"/>
<dbReference type="AlphaFoldDB" id="A0A7X3D1X7"/>
<comment type="caution">
    <text evidence="2">The sequence shown here is derived from an EMBL/GenBank/DDBJ whole genome shotgun (WGS) entry which is preliminary data.</text>
</comment>
<gene>
    <name evidence="2" type="ORF">D9O36_09445</name>
</gene>
<dbReference type="RefSeq" id="WP_155599714.1">
    <property type="nucleotide sequence ID" value="NZ_RCNR01000014.1"/>
</dbReference>
<dbReference type="InterPro" id="IPR002347">
    <property type="entry name" value="SDR_fam"/>
</dbReference>
<comment type="similarity">
    <text evidence="1">Belongs to the short-chain dehydrogenases/reductases (SDR) family.</text>
</comment>
<dbReference type="EMBL" id="RCNR01000014">
    <property type="protein sequence ID" value="MUH36065.1"/>
    <property type="molecule type" value="Genomic_DNA"/>
</dbReference>
<dbReference type="PROSITE" id="PS00061">
    <property type="entry name" value="ADH_SHORT"/>
    <property type="match status" value="1"/>
</dbReference>
<evidence type="ECO:0000313" key="3">
    <source>
        <dbReference type="Proteomes" id="UP000540519"/>
    </source>
</evidence>
<protein>
    <submittedName>
        <fullName evidence="2">SDR family oxidoreductase</fullName>
    </submittedName>
</protein>
<dbReference type="Gene3D" id="3.40.50.720">
    <property type="entry name" value="NAD(P)-binding Rossmann-like Domain"/>
    <property type="match status" value="1"/>
</dbReference>
<sequence length="262" mass="28443">MLNIDFKNKVVLITGVTSGIGAGIAAIFSEAGCLVSGCGRREESHTDVQEFHNKGKQYESATLYTQTDVTNDDDLKNLVDRTADKFGKIDFLISNAGANSFQGAKECSDSDFDKNLNLNLRSHWKISQLCQPHLSKSDSGTIVIITSNHGYATMSGCFPYNTTKTALRGLVQSLAIEWGPKIRAVGIAPGFIETAGTQTWFDSFPDPEEERKRTNALHPSGRIGTPEEVGAFCAFLCSAYGKFMNGTTYLMDGGRSALMQDA</sequence>
<organism evidence="2 3">
    <name type="scientific">Zobellia amurskyensis</name>
    <dbReference type="NCBI Taxonomy" id="248905"/>
    <lineage>
        <taxon>Bacteria</taxon>
        <taxon>Pseudomonadati</taxon>
        <taxon>Bacteroidota</taxon>
        <taxon>Flavobacteriia</taxon>
        <taxon>Flavobacteriales</taxon>
        <taxon>Flavobacteriaceae</taxon>
        <taxon>Zobellia</taxon>
    </lineage>
</organism>